<dbReference type="AlphaFoldDB" id="A0A1M5DZL4"/>
<sequence>MLYVNNTKPIFVLTKIHQQMYEKFYMYIKDVEKNERMVIKRIKGDFSQNLLL</sequence>
<gene>
    <name evidence="1" type="ORF">SAMN05444362_109104</name>
</gene>
<accession>A0A1M5DZL4</accession>
<protein>
    <submittedName>
        <fullName evidence="1">Uncharacterized protein</fullName>
    </submittedName>
</protein>
<reference evidence="2" key="1">
    <citation type="submission" date="2016-11" db="EMBL/GenBank/DDBJ databases">
        <authorList>
            <person name="Varghese N."/>
            <person name="Submissions S."/>
        </authorList>
    </citation>
    <scope>NUCLEOTIDE SEQUENCE [LARGE SCALE GENOMIC DNA]</scope>
    <source>
        <strain evidence="2">DSM 27370</strain>
    </source>
</reference>
<evidence type="ECO:0000313" key="2">
    <source>
        <dbReference type="Proteomes" id="UP000184480"/>
    </source>
</evidence>
<proteinExistence type="predicted"/>
<dbReference type="EMBL" id="FQUC01000009">
    <property type="protein sequence ID" value="SHF72468.1"/>
    <property type="molecule type" value="Genomic_DNA"/>
</dbReference>
<name>A0A1M5DZL4_9BACT</name>
<evidence type="ECO:0000313" key="1">
    <source>
        <dbReference type="EMBL" id="SHF72468.1"/>
    </source>
</evidence>
<dbReference type="Proteomes" id="UP000184480">
    <property type="component" value="Unassembled WGS sequence"/>
</dbReference>
<organism evidence="1 2">
    <name type="scientific">Dysgonomonas macrotermitis</name>
    <dbReference type="NCBI Taxonomy" id="1346286"/>
    <lineage>
        <taxon>Bacteria</taxon>
        <taxon>Pseudomonadati</taxon>
        <taxon>Bacteroidota</taxon>
        <taxon>Bacteroidia</taxon>
        <taxon>Bacteroidales</taxon>
        <taxon>Dysgonomonadaceae</taxon>
        <taxon>Dysgonomonas</taxon>
    </lineage>
</organism>
<keyword evidence="2" id="KW-1185">Reference proteome</keyword>
<dbReference type="STRING" id="1346286.SAMN05444362_109104"/>